<feature type="transmembrane region" description="Helical" evidence="5">
    <location>
        <begin position="115"/>
        <end position="131"/>
    </location>
</feature>
<keyword evidence="2 5" id="KW-0812">Transmembrane</keyword>
<dbReference type="PANTHER" id="PTHR43483">
    <property type="entry name" value="MEMBRANE TRANSPORTER PROTEIN HI_0806-RELATED"/>
    <property type="match status" value="1"/>
</dbReference>
<dbReference type="Pfam" id="PF01925">
    <property type="entry name" value="TauE"/>
    <property type="match status" value="1"/>
</dbReference>
<feature type="transmembrane region" description="Helical" evidence="5">
    <location>
        <begin position="16"/>
        <end position="43"/>
    </location>
</feature>
<keyword evidence="5" id="KW-1003">Cell membrane</keyword>
<accession>A0A7C3CT30</accession>
<protein>
    <recommendedName>
        <fullName evidence="5">Probable membrane transporter protein</fullName>
    </recommendedName>
</protein>
<feature type="transmembrane region" description="Helical" evidence="5">
    <location>
        <begin position="276"/>
        <end position="299"/>
    </location>
</feature>
<comment type="subcellular location">
    <subcellularLocation>
        <location evidence="5">Cell membrane</location>
        <topology evidence="5">Multi-pass membrane protein</topology>
    </subcellularLocation>
    <subcellularLocation>
        <location evidence="1">Membrane</location>
        <topology evidence="1">Multi-pass membrane protein</topology>
    </subcellularLocation>
</comment>
<dbReference type="Proteomes" id="UP000886043">
    <property type="component" value="Unassembled WGS sequence"/>
</dbReference>
<evidence type="ECO:0000256" key="3">
    <source>
        <dbReference type="ARBA" id="ARBA00022989"/>
    </source>
</evidence>
<evidence type="ECO:0000256" key="2">
    <source>
        <dbReference type="ARBA" id="ARBA00022692"/>
    </source>
</evidence>
<feature type="transmembrane region" description="Helical" evidence="5">
    <location>
        <begin position="171"/>
        <end position="192"/>
    </location>
</feature>
<evidence type="ECO:0000256" key="4">
    <source>
        <dbReference type="ARBA" id="ARBA00023136"/>
    </source>
</evidence>
<evidence type="ECO:0000313" key="6">
    <source>
        <dbReference type="EMBL" id="HFC97733.1"/>
    </source>
</evidence>
<keyword evidence="3 5" id="KW-1133">Transmembrane helix</keyword>
<dbReference type="PANTHER" id="PTHR43483:SF3">
    <property type="entry name" value="MEMBRANE TRANSPORTER PROTEIN HI_0806-RELATED"/>
    <property type="match status" value="1"/>
</dbReference>
<keyword evidence="4 5" id="KW-0472">Membrane</keyword>
<comment type="caution">
    <text evidence="6">The sequence shown here is derived from an EMBL/GenBank/DDBJ whole genome shotgun (WGS) entry which is preliminary data.</text>
</comment>
<sequence>MNFLKVTFPVSGVTTWIFLPPLITFLLAFFGVMGGITGAFLLLPFQFSILGYQTPGVSATNLLYNLLTIPPALWRFRRERRFYAPLALLMLSGVIPGLFLGYLVRIHWLASPQRFRLLVGVVLLYLCSRILKDLRKGQRRGDPTRNASSIEYLPREGGYLRFRFGTTVYRIPILSTLILCLLVGTVSGAYGIGGGAILAPYLVSILRLPVHAVAGATLASTFGASVCGVLFYTLGPGSGPLTRPDWALGLLFGLGGLAGAYLGARCQKYVPERPIKWGLFLATGLGALKYLWPYLLLLLKG</sequence>
<evidence type="ECO:0000256" key="1">
    <source>
        <dbReference type="ARBA" id="ARBA00004141"/>
    </source>
</evidence>
<dbReference type="InterPro" id="IPR002781">
    <property type="entry name" value="TM_pro_TauE-like"/>
</dbReference>
<organism evidence="6">
    <name type="scientific">Thermosulfurimonas dismutans</name>
    <dbReference type="NCBI Taxonomy" id="999894"/>
    <lineage>
        <taxon>Bacteria</taxon>
        <taxon>Pseudomonadati</taxon>
        <taxon>Thermodesulfobacteriota</taxon>
        <taxon>Thermodesulfobacteria</taxon>
        <taxon>Thermodesulfobacteriales</taxon>
        <taxon>Thermodesulfobacteriaceae</taxon>
        <taxon>Thermosulfurimonas</taxon>
    </lineage>
</organism>
<dbReference type="GO" id="GO:0005886">
    <property type="term" value="C:plasma membrane"/>
    <property type="evidence" value="ECO:0007669"/>
    <property type="project" value="UniProtKB-SubCell"/>
</dbReference>
<evidence type="ECO:0000256" key="5">
    <source>
        <dbReference type="RuleBase" id="RU363041"/>
    </source>
</evidence>
<feature type="transmembrane region" description="Helical" evidence="5">
    <location>
        <begin position="82"/>
        <end position="103"/>
    </location>
</feature>
<name>A0A7C3CT30_9BACT</name>
<proteinExistence type="inferred from homology"/>
<dbReference type="AlphaFoldDB" id="A0A7C3CT30"/>
<feature type="transmembrane region" description="Helical" evidence="5">
    <location>
        <begin position="212"/>
        <end position="234"/>
    </location>
</feature>
<reference evidence="6" key="1">
    <citation type="journal article" date="2020" name="mSystems">
        <title>Genome- and Community-Level Interaction Insights into Carbon Utilization and Element Cycling Functions of Hydrothermarchaeota in Hydrothermal Sediment.</title>
        <authorList>
            <person name="Zhou Z."/>
            <person name="Liu Y."/>
            <person name="Xu W."/>
            <person name="Pan J."/>
            <person name="Luo Z.H."/>
            <person name="Li M."/>
        </authorList>
    </citation>
    <scope>NUCLEOTIDE SEQUENCE [LARGE SCALE GENOMIC DNA]</scope>
    <source>
        <strain evidence="6">HyVt-483</strain>
    </source>
</reference>
<feature type="transmembrane region" description="Helical" evidence="5">
    <location>
        <begin position="246"/>
        <end position="264"/>
    </location>
</feature>
<gene>
    <name evidence="6" type="ORF">ENJ40_04660</name>
</gene>
<dbReference type="EMBL" id="DRMH01000059">
    <property type="protein sequence ID" value="HFC97733.1"/>
    <property type="molecule type" value="Genomic_DNA"/>
</dbReference>
<comment type="similarity">
    <text evidence="5">Belongs to the 4-toluene sulfonate uptake permease (TSUP) (TC 2.A.102) family.</text>
</comment>